<dbReference type="Proteomes" id="UP000036471">
    <property type="component" value="Unassembled WGS sequence"/>
</dbReference>
<proteinExistence type="predicted"/>
<dbReference type="EMBL" id="JTHG01000066">
    <property type="protein sequence ID" value="KMO25048.1"/>
    <property type="molecule type" value="Genomic_DNA"/>
</dbReference>
<comment type="caution">
    <text evidence="1">The sequence shown here is derived from an EMBL/GenBank/DDBJ whole genome shotgun (WGS) entry which is preliminary data.</text>
</comment>
<organism evidence="1 2">
    <name type="scientific">Methylobacterium indicum</name>
    <dbReference type="NCBI Taxonomy" id="1775910"/>
    <lineage>
        <taxon>Bacteria</taxon>
        <taxon>Pseudomonadati</taxon>
        <taxon>Pseudomonadota</taxon>
        <taxon>Alphaproteobacteria</taxon>
        <taxon>Hyphomicrobiales</taxon>
        <taxon>Methylobacteriaceae</taxon>
        <taxon>Methylobacterium</taxon>
    </lineage>
</organism>
<evidence type="ECO:0000313" key="1">
    <source>
        <dbReference type="EMBL" id="KMO25048.1"/>
    </source>
</evidence>
<sequence>MTSVSASPAPASADHLFQSYRRAIELRDRLEQQAADLYLSADDLRLAGMAKQASLTSRLAACLQGEAKLSQAVADSAADAAGRDFARRLKAERKKDIALAQADAARAKSLRTLDAGLTFDRRTAGGSREIVLGNAKGKSEARVTLASYGALIKEPKERTEPRLRAMEAFDELWHRAEAGLYPEPRFEPAVDTSAGASGVTAHRMDGLAEMQRLTAYIGRQGQALLWMRVVDRQELQAIARVAGRDPREVTAIVFAALDGVAAFYGFGRAAPEVERLDEVLGS</sequence>
<name>A0ABR5HER0_9HYPH</name>
<accession>A0ABR5HER0</accession>
<gene>
    <name evidence="1" type="ORF">QR79_09740</name>
</gene>
<evidence type="ECO:0000313" key="2">
    <source>
        <dbReference type="Proteomes" id="UP000036471"/>
    </source>
</evidence>
<reference evidence="1 2" key="1">
    <citation type="submission" date="2014-11" db="EMBL/GenBank/DDBJ databases">
        <title>Comparative genomics of Methylobacterium species.</title>
        <authorList>
            <person name="Chaudhry V."/>
            <person name="Patil P.B."/>
        </authorList>
    </citation>
    <scope>NUCLEOTIDE SEQUENCE [LARGE SCALE GENOMIC DNA]</scope>
    <source>
        <strain evidence="1 2">SE3.6</strain>
    </source>
</reference>
<keyword evidence="2" id="KW-1185">Reference proteome</keyword>
<protein>
    <submittedName>
        <fullName evidence="1">Uncharacterized protein</fullName>
    </submittedName>
</protein>